<accession>A0A221JYT3</accession>
<gene>
    <name evidence="3" type="ORF">SULPSESMR1_01068</name>
</gene>
<keyword evidence="1" id="KW-0812">Transmembrane</keyword>
<dbReference type="Pfam" id="PF13403">
    <property type="entry name" value="Hint_2"/>
    <property type="match status" value="1"/>
</dbReference>
<proteinExistence type="predicted"/>
<evidence type="ECO:0000313" key="4">
    <source>
        <dbReference type="Proteomes" id="UP000199754"/>
    </source>
</evidence>
<dbReference type="STRING" id="1402135.SAMN05444149_105301"/>
<dbReference type="AlphaFoldDB" id="A0A221JYT3"/>
<evidence type="ECO:0000256" key="1">
    <source>
        <dbReference type="SAM" id="Phobius"/>
    </source>
</evidence>
<dbReference type="Proteomes" id="UP000199754">
    <property type="component" value="Chromosome"/>
</dbReference>
<name>A0A221JYT3_9RHOB</name>
<protein>
    <submittedName>
        <fullName evidence="3">Hint domain protein</fullName>
    </submittedName>
</protein>
<feature type="transmembrane region" description="Helical" evidence="1">
    <location>
        <begin position="12"/>
        <end position="32"/>
    </location>
</feature>
<evidence type="ECO:0000259" key="2">
    <source>
        <dbReference type="Pfam" id="PF13403"/>
    </source>
</evidence>
<keyword evidence="1" id="KW-0472">Membrane</keyword>
<keyword evidence="4" id="KW-1185">Reference proteome</keyword>
<dbReference type="eggNOG" id="ENOG5032VGF">
    <property type="taxonomic scope" value="Bacteria"/>
</dbReference>
<organism evidence="3 4">
    <name type="scientific">Pseudosulfitobacter pseudonitzschiae</name>
    <dbReference type="NCBI Taxonomy" id="1402135"/>
    <lineage>
        <taxon>Bacteria</taxon>
        <taxon>Pseudomonadati</taxon>
        <taxon>Pseudomonadota</taxon>
        <taxon>Alphaproteobacteria</taxon>
        <taxon>Rhodobacterales</taxon>
        <taxon>Roseobacteraceae</taxon>
        <taxon>Pseudosulfitobacter</taxon>
    </lineage>
</organism>
<sequence length="205" mass="21627">MPQAGPENFTVIILTTLTLCWGILSSTLRQVVQKRETPMKPKTVGRVESGHVPQLRAEILHVGLVAGTILLTADGEIPVEYLSPGDRIISRNAGLVTLKAISTTRIKSAAVAIAAGSLGQTRPETNVILPAAQQVLVRDWRAKALVGASQAVLPAGCLIDGEFITDLGVRNLSLIQLGFDAPHVVYADGLELSVPAMVAVQELAA</sequence>
<dbReference type="KEGG" id="spse:SULPSESMR1_01068"/>
<dbReference type="InterPro" id="IPR028992">
    <property type="entry name" value="Hedgehog/Intein_dom"/>
</dbReference>
<keyword evidence="1" id="KW-1133">Transmembrane helix</keyword>
<feature type="domain" description="Hedgehog/Intein (Hint)" evidence="2">
    <location>
        <begin position="64"/>
        <end position="191"/>
    </location>
</feature>
<evidence type="ECO:0000313" key="3">
    <source>
        <dbReference type="EMBL" id="ASM71894.1"/>
    </source>
</evidence>
<dbReference type="EMBL" id="CP022415">
    <property type="protein sequence ID" value="ASM71894.1"/>
    <property type="molecule type" value="Genomic_DNA"/>
</dbReference>
<reference evidence="3 4" key="1">
    <citation type="submission" date="2017-07" db="EMBL/GenBank/DDBJ databases">
        <title>Genome Sequence of Sulfitobacter pseudonitzschiae Strain SMR1 Isolated from a culture of the Diatom Skeletonema marinoi.</title>
        <authorList>
            <person name="Topel M."/>
            <person name="Pinder M.I.M."/>
            <person name="Johansson O.N."/>
            <person name="Kourtchenko O."/>
            <person name="Godhe A."/>
            <person name="Clarke A.K."/>
        </authorList>
    </citation>
    <scope>NUCLEOTIDE SEQUENCE [LARGE SCALE GENOMIC DNA]</scope>
    <source>
        <strain evidence="3 4">SMR1</strain>
    </source>
</reference>